<dbReference type="AlphaFoldDB" id="A0A563W210"/>
<evidence type="ECO:0000313" key="3">
    <source>
        <dbReference type="Proteomes" id="UP000320055"/>
    </source>
</evidence>
<evidence type="ECO:0000256" key="1">
    <source>
        <dbReference type="SAM" id="Phobius"/>
    </source>
</evidence>
<sequence>MKQYDDPRIGLWRNYNKRLFNIVLFLALYGGSLWIPGTYCGEGS</sequence>
<dbReference type="EMBL" id="CAACVJ010000595">
    <property type="protein sequence ID" value="VEP17675.1"/>
    <property type="molecule type" value="Genomic_DNA"/>
</dbReference>
<protein>
    <submittedName>
        <fullName evidence="2">Uncharacterized protein</fullName>
    </submittedName>
</protein>
<organism evidence="2 3">
    <name type="scientific">Hyella patelloides LEGE 07179</name>
    <dbReference type="NCBI Taxonomy" id="945734"/>
    <lineage>
        <taxon>Bacteria</taxon>
        <taxon>Bacillati</taxon>
        <taxon>Cyanobacteriota</taxon>
        <taxon>Cyanophyceae</taxon>
        <taxon>Pleurocapsales</taxon>
        <taxon>Hyellaceae</taxon>
        <taxon>Hyella</taxon>
    </lineage>
</organism>
<reference evidence="2 3" key="1">
    <citation type="submission" date="2019-01" db="EMBL/GenBank/DDBJ databases">
        <authorList>
            <person name="Brito A."/>
        </authorList>
    </citation>
    <scope>NUCLEOTIDE SEQUENCE [LARGE SCALE GENOMIC DNA]</scope>
    <source>
        <strain evidence="2">1</strain>
    </source>
</reference>
<feature type="transmembrane region" description="Helical" evidence="1">
    <location>
        <begin position="20"/>
        <end position="39"/>
    </location>
</feature>
<keyword evidence="1" id="KW-1133">Transmembrane helix</keyword>
<keyword evidence="1" id="KW-0812">Transmembrane</keyword>
<dbReference type="Proteomes" id="UP000320055">
    <property type="component" value="Unassembled WGS sequence"/>
</dbReference>
<keyword evidence="3" id="KW-1185">Reference proteome</keyword>
<evidence type="ECO:0000313" key="2">
    <source>
        <dbReference type="EMBL" id="VEP17675.1"/>
    </source>
</evidence>
<proteinExistence type="predicted"/>
<accession>A0A563W210</accession>
<gene>
    <name evidence="2" type="ORF">H1P_6340004</name>
</gene>
<keyword evidence="1" id="KW-0472">Membrane</keyword>
<name>A0A563W210_9CYAN</name>